<feature type="region of interest" description="Disordered" evidence="1">
    <location>
        <begin position="1"/>
        <end position="75"/>
    </location>
</feature>
<proteinExistence type="predicted"/>
<comment type="caution">
    <text evidence="2">The sequence shown here is derived from an EMBL/GenBank/DDBJ whole genome shotgun (WGS) entry which is preliminary data.</text>
</comment>
<organism evidence="2 3">
    <name type="scientific">Podospora australis</name>
    <dbReference type="NCBI Taxonomy" id="1536484"/>
    <lineage>
        <taxon>Eukaryota</taxon>
        <taxon>Fungi</taxon>
        <taxon>Dikarya</taxon>
        <taxon>Ascomycota</taxon>
        <taxon>Pezizomycotina</taxon>
        <taxon>Sordariomycetes</taxon>
        <taxon>Sordariomycetidae</taxon>
        <taxon>Sordariales</taxon>
        <taxon>Podosporaceae</taxon>
        <taxon>Podospora</taxon>
    </lineage>
</organism>
<reference evidence="2" key="1">
    <citation type="journal article" date="2023" name="Mol. Phylogenet. Evol.">
        <title>Genome-scale phylogeny and comparative genomics of the fungal order Sordariales.</title>
        <authorList>
            <person name="Hensen N."/>
            <person name="Bonometti L."/>
            <person name="Westerberg I."/>
            <person name="Brannstrom I.O."/>
            <person name="Guillou S."/>
            <person name="Cros-Aarteil S."/>
            <person name="Calhoun S."/>
            <person name="Haridas S."/>
            <person name="Kuo A."/>
            <person name="Mondo S."/>
            <person name="Pangilinan J."/>
            <person name="Riley R."/>
            <person name="LaButti K."/>
            <person name="Andreopoulos B."/>
            <person name="Lipzen A."/>
            <person name="Chen C."/>
            <person name="Yan M."/>
            <person name="Daum C."/>
            <person name="Ng V."/>
            <person name="Clum A."/>
            <person name="Steindorff A."/>
            <person name="Ohm R.A."/>
            <person name="Martin F."/>
            <person name="Silar P."/>
            <person name="Natvig D.O."/>
            <person name="Lalanne C."/>
            <person name="Gautier V."/>
            <person name="Ament-Velasquez S.L."/>
            <person name="Kruys A."/>
            <person name="Hutchinson M.I."/>
            <person name="Powell A.J."/>
            <person name="Barry K."/>
            <person name="Miller A.N."/>
            <person name="Grigoriev I.V."/>
            <person name="Debuchy R."/>
            <person name="Gladieux P."/>
            <person name="Hiltunen Thoren M."/>
            <person name="Johannesson H."/>
        </authorList>
    </citation>
    <scope>NUCLEOTIDE SEQUENCE</scope>
    <source>
        <strain evidence="2">PSN309</strain>
    </source>
</reference>
<feature type="compositionally biased region" description="Polar residues" evidence="1">
    <location>
        <begin position="52"/>
        <end position="75"/>
    </location>
</feature>
<name>A0AAN7AIT1_9PEZI</name>
<reference evidence="2" key="2">
    <citation type="submission" date="2023-05" db="EMBL/GenBank/DDBJ databases">
        <authorList>
            <consortium name="Lawrence Berkeley National Laboratory"/>
            <person name="Steindorff A."/>
            <person name="Hensen N."/>
            <person name="Bonometti L."/>
            <person name="Westerberg I."/>
            <person name="Brannstrom I.O."/>
            <person name="Guillou S."/>
            <person name="Cros-Aarteil S."/>
            <person name="Calhoun S."/>
            <person name="Haridas S."/>
            <person name="Kuo A."/>
            <person name="Mondo S."/>
            <person name="Pangilinan J."/>
            <person name="Riley R."/>
            <person name="Labutti K."/>
            <person name="Andreopoulos B."/>
            <person name="Lipzen A."/>
            <person name="Chen C."/>
            <person name="Yanf M."/>
            <person name="Daum C."/>
            <person name="Ng V."/>
            <person name="Clum A."/>
            <person name="Ohm R."/>
            <person name="Martin F."/>
            <person name="Silar P."/>
            <person name="Natvig D."/>
            <person name="Lalanne C."/>
            <person name="Gautier V."/>
            <person name="Ament-Velasquez S.L."/>
            <person name="Kruys A."/>
            <person name="Hutchinson M.I."/>
            <person name="Powell A.J."/>
            <person name="Barry K."/>
            <person name="Miller A.N."/>
            <person name="Grigoriev I.V."/>
            <person name="Debuchy R."/>
            <person name="Gladieux P."/>
            <person name="Thoren M.H."/>
            <person name="Johannesson H."/>
        </authorList>
    </citation>
    <scope>NUCLEOTIDE SEQUENCE</scope>
    <source>
        <strain evidence="2">PSN309</strain>
    </source>
</reference>
<gene>
    <name evidence="2" type="ORF">QBC35DRAFT_231699</name>
</gene>
<evidence type="ECO:0000313" key="2">
    <source>
        <dbReference type="EMBL" id="KAK4187522.1"/>
    </source>
</evidence>
<protein>
    <submittedName>
        <fullName evidence="2">Uncharacterized protein</fullName>
    </submittedName>
</protein>
<evidence type="ECO:0000313" key="3">
    <source>
        <dbReference type="Proteomes" id="UP001302126"/>
    </source>
</evidence>
<sequence length="75" mass="8106">MPLKETMRKGFEKAARINEDPKPQKEFHALPTTYPAGAHQSSITGGVDDMFNNASDNRGQTETGKSVLGNSSSKP</sequence>
<keyword evidence="3" id="KW-1185">Reference proteome</keyword>
<dbReference type="EMBL" id="MU864401">
    <property type="protein sequence ID" value="KAK4187522.1"/>
    <property type="molecule type" value="Genomic_DNA"/>
</dbReference>
<dbReference type="Proteomes" id="UP001302126">
    <property type="component" value="Unassembled WGS sequence"/>
</dbReference>
<dbReference type="AlphaFoldDB" id="A0AAN7AIT1"/>
<feature type="compositionally biased region" description="Basic and acidic residues" evidence="1">
    <location>
        <begin position="1"/>
        <end position="28"/>
    </location>
</feature>
<accession>A0AAN7AIT1</accession>
<evidence type="ECO:0000256" key="1">
    <source>
        <dbReference type="SAM" id="MobiDB-lite"/>
    </source>
</evidence>